<evidence type="ECO:0000313" key="4">
    <source>
        <dbReference type="Proteomes" id="UP001595841"/>
    </source>
</evidence>
<organism evidence="3 4">
    <name type="scientific">Flagellimonas marina</name>
    <dbReference type="NCBI Taxonomy" id="1775168"/>
    <lineage>
        <taxon>Bacteria</taxon>
        <taxon>Pseudomonadati</taxon>
        <taxon>Bacteroidota</taxon>
        <taxon>Flavobacteriia</taxon>
        <taxon>Flavobacteriales</taxon>
        <taxon>Flavobacteriaceae</taxon>
        <taxon>Flagellimonas</taxon>
    </lineage>
</organism>
<dbReference type="InterPro" id="IPR052025">
    <property type="entry name" value="Xyloglucanase_GH74"/>
</dbReference>
<dbReference type="RefSeq" id="WP_379765700.1">
    <property type="nucleotide sequence ID" value="NZ_JBHSCL010000009.1"/>
</dbReference>
<dbReference type="Proteomes" id="UP001595841">
    <property type="component" value="Unassembled WGS sequence"/>
</dbReference>
<dbReference type="InterPro" id="IPR036278">
    <property type="entry name" value="Sialidase_sf"/>
</dbReference>
<evidence type="ECO:0000259" key="2">
    <source>
        <dbReference type="Pfam" id="PF15902"/>
    </source>
</evidence>
<evidence type="ECO:0000256" key="1">
    <source>
        <dbReference type="ARBA" id="ARBA00022737"/>
    </source>
</evidence>
<keyword evidence="4" id="KW-1185">Reference proteome</keyword>
<dbReference type="PANTHER" id="PTHR43739">
    <property type="entry name" value="XYLOGLUCANASE (EUROFUNG)"/>
    <property type="match status" value="1"/>
</dbReference>
<dbReference type="InterPro" id="IPR015943">
    <property type="entry name" value="WD40/YVTN_repeat-like_dom_sf"/>
</dbReference>
<dbReference type="SUPFAM" id="SSF110296">
    <property type="entry name" value="Oligoxyloglucan reducing end-specific cellobiohydrolase"/>
    <property type="match status" value="1"/>
</dbReference>
<dbReference type="Gene3D" id="2.130.10.10">
    <property type="entry name" value="YVTN repeat-like/Quinoprotein amine dehydrogenase"/>
    <property type="match status" value="6"/>
</dbReference>
<protein>
    <recommendedName>
        <fullName evidence="2">Sortilin N-terminal domain-containing protein</fullName>
    </recommendedName>
</protein>
<keyword evidence="1" id="KW-0677">Repeat</keyword>
<accession>A0ABV8PQU3</accession>
<dbReference type="PROSITE" id="PS51257">
    <property type="entry name" value="PROKAR_LIPOPROTEIN"/>
    <property type="match status" value="1"/>
</dbReference>
<sequence length="818" mass="91559">MEKIIGKLSLTSILVSLLMVFSFVSCKNKDGNSTSVDTSKLYSNINGRNDHWGYIGPGGGGAMFNPTINPLDHDHVFVSCDMTGSFVSYDAGKQWRMFNLRDVTKFYDFDYTDENIVYAGTSNMLFKSKDKGISWETIFPQPEDIVDIVSQGDHANEKVITKDSVWTLVEKLAIDPDNPQKLYLLTRKRKIDFWPNGKNQRFYMAIMASNDGGESWETMEKLRFDLNNIFIDPSSPEDDRTIYISGKGGLGARRKGTWVNVGLPEDAENITQVINGFDKKANRHIIYAISGKSYFNPNARENSNIYMTNNGGESWSQIDIPLKAFKMDGAKDMEYRSIATSYYHPENIYVSYANLIIGQDSTAIGLAKSSDYGKTWELVWKDVNNTPTPNMDQGWLNERFGPGWGENPFHMTVADNDPNLCYTTDFGRTVRTTNGGKTWEQLYTNKVEGAGWRSRGLQVTTGYMLAFDPFDSLHVLMADTDTGMMESHDGTKSWSSATNNNGVPRRWVNSTYWTLFDPEVKDKVWAVMSANHDLPRPKMWRNRDMSTYKGGILSSTDGGKTWEVLSEEIGEMAPTHLVMDPNSDPNSRTLYVCAFGKGVYKSTDGGKTWQQKNKGIEGTQPAAWRMTLGNNGDLYLVVFRKSDDGSIGNAMDGSLYKSTNGAESWEKMQLPNDVNGPSSLLVDPADSDRLLLSAWGRYGPDEFSNDVGGGIYLSTDGGGTWKPVLTGDQHIHDLTMDEKKGVFYASGFNSSAYRSEDRGETWQRIKGYNFKWGKRVQPDPMDSEKVYIITFGGGIWHGPAQGDEAALEDISTPEAAYE</sequence>
<proteinExistence type="predicted"/>
<evidence type="ECO:0000313" key="3">
    <source>
        <dbReference type="EMBL" id="MFC4221262.1"/>
    </source>
</evidence>
<dbReference type="PANTHER" id="PTHR43739:SF5">
    <property type="entry name" value="EXO-ALPHA-SIALIDASE"/>
    <property type="match status" value="1"/>
</dbReference>
<dbReference type="InterPro" id="IPR031778">
    <property type="entry name" value="Sortilin_N"/>
</dbReference>
<comment type="caution">
    <text evidence="3">The sequence shown here is derived from an EMBL/GenBank/DDBJ whole genome shotgun (WGS) entry which is preliminary data.</text>
</comment>
<dbReference type="EMBL" id="JBHSCL010000009">
    <property type="protein sequence ID" value="MFC4221262.1"/>
    <property type="molecule type" value="Genomic_DNA"/>
</dbReference>
<reference evidence="4" key="1">
    <citation type="journal article" date="2019" name="Int. J. Syst. Evol. Microbiol.">
        <title>The Global Catalogue of Microorganisms (GCM) 10K type strain sequencing project: providing services to taxonomists for standard genome sequencing and annotation.</title>
        <authorList>
            <consortium name="The Broad Institute Genomics Platform"/>
            <consortium name="The Broad Institute Genome Sequencing Center for Infectious Disease"/>
            <person name="Wu L."/>
            <person name="Ma J."/>
        </authorList>
    </citation>
    <scope>NUCLEOTIDE SEQUENCE [LARGE SCALE GENOMIC DNA]</scope>
    <source>
        <strain evidence="4">CGMCC 1.15774</strain>
    </source>
</reference>
<dbReference type="CDD" id="cd15482">
    <property type="entry name" value="Sialidase_non-viral"/>
    <property type="match status" value="2"/>
</dbReference>
<dbReference type="Pfam" id="PF15902">
    <property type="entry name" value="Sortilin-Vps10"/>
    <property type="match status" value="1"/>
</dbReference>
<gene>
    <name evidence="3" type="ORF">ACFOWS_14010</name>
</gene>
<name>A0ABV8PQU3_9FLAO</name>
<dbReference type="SUPFAM" id="SSF50939">
    <property type="entry name" value="Sialidases"/>
    <property type="match status" value="1"/>
</dbReference>
<feature type="domain" description="Sortilin N-terminal" evidence="2">
    <location>
        <begin position="599"/>
        <end position="730"/>
    </location>
</feature>